<dbReference type="Proteomes" id="UP001469553">
    <property type="component" value="Unassembled WGS sequence"/>
</dbReference>
<sequence length="117" mass="12715">MVKNSSGSGNFMLRWTPSTKEEGESHPICFVVQATLNSTKYHSELRCVIVYVEYSLVARVNMKVLSSLSSGGNVNHVLLQQISDELVRLGLPSNITMSVLKSSSMIVNTTATPSALP</sequence>
<name>A0ABV0YV72_9TELE</name>
<accession>A0ABV0YV72</accession>
<gene>
    <name evidence="1" type="ORF">AMECASPLE_036027</name>
</gene>
<dbReference type="EMBL" id="JAHRIP010043171">
    <property type="protein sequence ID" value="MEQ2297577.1"/>
    <property type="molecule type" value="Genomic_DNA"/>
</dbReference>
<keyword evidence="2" id="KW-1185">Reference proteome</keyword>
<evidence type="ECO:0000313" key="1">
    <source>
        <dbReference type="EMBL" id="MEQ2297577.1"/>
    </source>
</evidence>
<comment type="caution">
    <text evidence="1">The sequence shown here is derived from an EMBL/GenBank/DDBJ whole genome shotgun (WGS) entry which is preliminary data.</text>
</comment>
<organism evidence="1 2">
    <name type="scientific">Ameca splendens</name>
    <dbReference type="NCBI Taxonomy" id="208324"/>
    <lineage>
        <taxon>Eukaryota</taxon>
        <taxon>Metazoa</taxon>
        <taxon>Chordata</taxon>
        <taxon>Craniata</taxon>
        <taxon>Vertebrata</taxon>
        <taxon>Euteleostomi</taxon>
        <taxon>Actinopterygii</taxon>
        <taxon>Neopterygii</taxon>
        <taxon>Teleostei</taxon>
        <taxon>Neoteleostei</taxon>
        <taxon>Acanthomorphata</taxon>
        <taxon>Ovalentaria</taxon>
        <taxon>Atherinomorphae</taxon>
        <taxon>Cyprinodontiformes</taxon>
        <taxon>Goodeidae</taxon>
        <taxon>Ameca</taxon>
    </lineage>
</organism>
<evidence type="ECO:0000313" key="2">
    <source>
        <dbReference type="Proteomes" id="UP001469553"/>
    </source>
</evidence>
<proteinExistence type="predicted"/>
<reference evidence="1 2" key="1">
    <citation type="submission" date="2021-06" db="EMBL/GenBank/DDBJ databases">
        <authorList>
            <person name="Palmer J.M."/>
        </authorList>
    </citation>
    <scope>NUCLEOTIDE SEQUENCE [LARGE SCALE GENOMIC DNA]</scope>
    <source>
        <strain evidence="1 2">AS_MEX2019</strain>
        <tissue evidence="1">Muscle</tissue>
    </source>
</reference>
<protein>
    <submittedName>
        <fullName evidence="1">Uncharacterized protein</fullName>
    </submittedName>
</protein>